<organism evidence="1 2">
    <name type="scientific">Leptobrachium leishanense</name>
    <name type="common">Leishan spiny toad</name>
    <dbReference type="NCBI Taxonomy" id="445787"/>
    <lineage>
        <taxon>Eukaryota</taxon>
        <taxon>Metazoa</taxon>
        <taxon>Chordata</taxon>
        <taxon>Craniata</taxon>
        <taxon>Vertebrata</taxon>
        <taxon>Euteleostomi</taxon>
        <taxon>Amphibia</taxon>
        <taxon>Batrachia</taxon>
        <taxon>Anura</taxon>
        <taxon>Pelobatoidea</taxon>
        <taxon>Megophryidae</taxon>
        <taxon>Leptobrachium</taxon>
    </lineage>
</organism>
<dbReference type="OrthoDB" id="8959632at2759"/>
<evidence type="ECO:0000313" key="1">
    <source>
        <dbReference type="Ensembl" id="ENSLLEP00000038482.1"/>
    </source>
</evidence>
<protein>
    <submittedName>
        <fullName evidence="1">Uncharacterized protein</fullName>
    </submittedName>
</protein>
<sequence length="93" mass="10666">FLHVRGPFKKDTHEWSPWTPPSTCADMVRFSNLSSSLPRYPGRSAGCHIASGCWSFCPWRPEIPCRGISLTVCRQRRSIRRVPQWWPPTGNPS</sequence>
<reference evidence="1" key="2">
    <citation type="submission" date="2025-09" db="UniProtKB">
        <authorList>
            <consortium name="Ensembl"/>
        </authorList>
    </citation>
    <scope>IDENTIFICATION</scope>
</reference>
<proteinExistence type="predicted"/>
<dbReference type="Ensembl" id="ENSLLET00000039999.1">
    <property type="protein sequence ID" value="ENSLLEP00000038482.1"/>
    <property type="gene ID" value="ENSLLEG00000024382.1"/>
</dbReference>
<name>A0A8C5QLD9_9ANUR</name>
<accession>A0A8C5QLD9</accession>
<evidence type="ECO:0000313" key="2">
    <source>
        <dbReference type="Proteomes" id="UP000694569"/>
    </source>
</evidence>
<dbReference type="Proteomes" id="UP000694569">
    <property type="component" value="Unplaced"/>
</dbReference>
<reference evidence="1" key="1">
    <citation type="submission" date="2025-08" db="UniProtKB">
        <authorList>
            <consortium name="Ensembl"/>
        </authorList>
    </citation>
    <scope>IDENTIFICATION</scope>
</reference>
<dbReference type="AlphaFoldDB" id="A0A8C5QLD9"/>
<keyword evidence="2" id="KW-1185">Reference proteome</keyword>
<dbReference type="GeneTree" id="ENSGT00910000146976"/>